<accession>A0AAN7AWW9</accession>
<evidence type="ECO:0000313" key="2">
    <source>
        <dbReference type="EMBL" id="KAK4201924.1"/>
    </source>
</evidence>
<keyword evidence="3" id="KW-1185">Reference proteome</keyword>
<dbReference type="PANTHER" id="PTHR10098">
    <property type="entry name" value="RAPSYN-RELATED"/>
    <property type="match status" value="1"/>
</dbReference>
<dbReference type="Proteomes" id="UP001303160">
    <property type="component" value="Unassembled WGS sequence"/>
</dbReference>
<gene>
    <name evidence="2" type="ORF">QBC40DRAFT_222513</name>
</gene>
<feature type="domain" description="CHAT" evidence="1">
    <location>
        <begin position="861"/>
        <end position="1182"/>
    </location>
</feature>
<dbReference type="SUPFAM" id="SSF48452">
    <property type="entry name" value="TPR-like"/>
    <property type="match status" value="1"/>
</dbReference>
<dbReference type="PANTHER" id="PTHR10098:SF108">
    <property type="entry name" value="TETRATRICOPEPTIDE REPEAT PROTEIN 28"/>
    <property type="match status" value="1"/>
</dbReference>
<dbReference type="Gene3D" id="1.25.40.10">
    <property type="entry name" value="Tetratricopeptide repeat domain"/>
    <property type="match status" value="2"/>
</dbReference>
<name>A0AAN7AWW9_9PEZI</name>
<dbReference type="InterPro" id="IPR024983">
    <property type="entry name" value="CHAT_dom"/>
</dbReference>
<protein>
    <submittedName>
        <fullName evidence="2">CHAT domain-containing protein</fullName>
    </submittedName>
</protein>
<evidence type="ECO:0000313" key="3">
    <source>
        <dbReference type="Proteomes" id="UP001303160"/>
    </source>
</evidence>
<dbReference type="EMBL" id="MU863902">
    <property type="protein sequence ID" value="KAK4201924.1"/>
    <property type="molecule type" value="Genomic_DNA"/>
</dbReference>
<reference evidence="2" key="2">
    <citation type="submission" date="2023-05" db="EMBL/GenBank/DDBJ databases">
        <authorList>
            <consortium name="Lawrence Berkeley National Laboratory"/>
            <person name="Steindorff A."/>
            <person name="Hensen N."/>
            <person name="Bonometti L."/>
            <person name="Westerberg I."/>
            <person name="Brannstrom I.O."/>
            <person name="Guillou S."/>
            <person name="Cros-Aarteil S."/>
            <person name="Calhoun S."/>
            <person name="Haridas S."/>
            <person name="Kuo A."/>
            <person name="Mondo S."/>
            <person name="Pangilinan J."/>
            <person name="Riley R."/>
            <person name="Labutti K."/>
            <person name="Andreopoulos B."/>
            <person name="Lipzen A."/>
            <person name="Chen C."/>
            <person name="Yanf M."/>
            <person name="Daum C."/>
            <person name="Ng V."/>
            <person name="Clum A."/>
            <person name="Ohm R."/>
            <person name="Martin F."/>
            <person name="Silar P."/>
            <person name="Natvig D."/>
            <person name="Lalanne C."/>
            <person name="Gautier V."/>
            <person name="Ament-Velasquez S.L."/>
            <person name="Kruys A."/>
            <person name="Hutchinson M.I."/>
            <person name="Powell A.J."/>
            <person name="Barry K."/>
            <person name="Miller A.N."/>
            <person name="Grigoriev I.V."/>
            <person name="Debuchy R."/>
            <person name="Gladieux P."/>
            <person name="Thoren M.H."/>
            <person name="Johannesson H."/>
        </authorList>
    </citation>
    <scope>NUCLEOTIDE SEQUENCE</scope>
    <source>
        <strain evidence="2">CBS 315.58</strain>
    </source>
</reference>
<comment type="caution">
    <text evidence="2">The sequence shown here is derived from an EMBL/GenBank/DDBJ whole genome shotgun (WGS) entry which is preliminary data.</text>
</comment>
<proteinExistence type="predicted"/>
<dbReference type="InterPro" id="IPR011990">
    <property type="entry name" value="TPR-like_helical_dom_sf"/>
</dbReference>
<sequence>MDSEIASLEQGVQGAHDAPERAEALNTLAKALWQSALMRSEEQTLQSAISKIREAVEISRLNNIPKLAGYLNNLGLFMMDYALMSGQTDYAEQAISLLREGSACATDSLKPVLFSNLGKSLKELNDLQPDANILGEAISMYQRGLDADPSESTKLKIISGLGTCYLDKFRSNTAGGDAEDLQRACELAAEAVESSNDDDPSRAIFLDTYAMALETVFTSSHSKEALEEAIVHYYMAVELASQQQSPKALHFTINLVDALRAHHKIDSTGSSLDDGLSMLGPAIQALSASPLMVRYGQWCYSLCLLYRYVRDGNECDIEECINTLTAISDETPQESMRGIQYRTTLAEALIKHFEHSSAVDHLDRAVDILKQVAVTVDRVEASVARNVGPTVYMDLSVALLARFELRGSRQDLNSASAAAKRALDMVDESSIDYTPTLVACANCYLRAYQETEEGSYLDQAIEFYQEAVDVESVWDSLRPGRLYTLGYALQLRFGLHAAEEDWDRCLAASKESVQLTQDQPGRFLPLGQLGNAYLARGRSEGSASQQHAMHLNQAVSHLTDALDTMPKSHSCTALWLNNLGLAYAELHKHQRDSVSCQRALSTYREAAELESASSLQKVTAAYRAIDLLAGRPEVDLHQAADFSRLAIQLLPSLSPRLLQKQDQQEMISTFSGLGSYATSALLAVGDSPAEAVRALEASRGIMNSMLIDTRTDVSYLEERDEQLAEEFKLVSKMLDGAAANQGVEFANPATSGMQNRDAELRIDAAKAFDRVVGRIRQLDGFRNFLMAPTDEEIQSTARPSLYIILINVSSLRSDALIVERSQIWSIELPLLKIHEAVDHANKLIQATGAIGRIEANDTVREILAWLWRSVVHPILERLPQLPAGSQHRICWIPANVMTNLPIHAATDLDTGANAMDMIISSYATTIKSLRHSQARSSSTQHHSTGTALLLAMQQTPSESDLPFALDEVSTISKLLSPILPVNVLANPPTSSAPTLVSKPTLLSHLTSRTAPVSILHLSCHGIACDSDPSQSRLLLPDWQTPPETAGPLTVSDIASHHLPSARLAYLSACHVANTKTAWLLDEGLHLAAAFQLAGFPQVVGTLWQVSDRKAGRVSEWMWREILGESEGEISYEKVAEAVNVAVRRLREETRRVGDSDEEEEDDDVDMEFEDEPFLWSGIVYMGL</sequence>
<dbReference type="Pfam" id="PF12770">
    <property type="entry name" value="CHAT"/>
    <property type="match status" value="1"/>
</dbReference>
<evidence type="ECO:0000259" key="1">
    <source>
        <dbReference type="Pfam" id="PF12770"/>
    </source>
</evidence>
<reference evidence="2" key="1">
    <citation type="journal article" date="2023" name="Mol. Phylogenet. Evol.">
        <title>Genome-scale phylogeny and comparative genomics of the fungal order Sordariales.</title>
        <authorList>
            <person name="Hensen N."/>
            <person name="Bonometti L."/>
            <person name="Westerberg I."/>
            <person name="Brannstrom I.O."/>
            <person name="Guillou S."/>
            <person name="Cros-Aarteil S."/>
            <person name="Calhoun S."/>
            <person name="Haridas S."/>
            <person name="Kuo A."/>
            <person name="Mondo S."/>
            <person name="Pangilinan J."/>
            <person name="Riley R."/>
            <person name="LaButti K."/>
            <person name="Andreopoulos B."/>
            <person name="Lipzen A."/>
            <person name="Chen C."/>
            <person name="Yan M."/>
            <person name="Daum C."/>
            <person name="Ng V."/>
            <person name="Clum A."/>
            <person name="Steindorff A."/>
            <person name="Ohm R.A."/>
            <person name="Martin F."/>
            <person name="Silar P."/>
            <person name="Natvig D.O."/>
            <person name="Lalanne C."/>
            <person name="Gautier V."/>
            <person name="Ament-Velasquez S.L."/>
            <person name="Kruys A."/>
            <person name="Hutchinson M.I."/>
            <person name="Powell A.J."/>
            <person name="Barry K."/>
            <person name="Miller A.N."/>
            <person name="Grigoriev I.V."/>
            <person name="Debuchy R."/>
            <person name="Gladieux P."/>
            <person name="Hiltunen Thoren M."/>
            <person name="Johannesson H."/>
        </authorList>
    </citation>
    <scope>NUCLEOTIDE SEQUENCE</scope>
    <source>
        <strain evidence="2">CBS 315.58</strain>
    </source>
</reference>
<dbReference type="AlphaFoldDB" id="A0AAN7AWW9"/>
<organism evidence="2 3">
    <name type="scientific">Triangularia verruculosa</name>
    <dbReference type="NCBI Taxonomy" id="2587418"/>
    <lineage>
        <taxon>Eukaryota</taxon>
        <taxon>Fungi</taxon>
        <taxon>Dikarya</taxon>
        <taxon>Ascomycota</taxon>
        <taxon>Pezizomycotina</taxon>
        <taxon>Sordariomycetes</taxon>
        <taxon>Sordariomycetidae</taxon>
        <taxon>Sordariales</taxon>
        <taxon>Podosporaceae</taxon>
        <taxon>Triangularia</taxon>
    </lineage>
</organism>